<dbReference type="OrthoDB" id="9804152at2"/>
<dbReference type="InterPro" id="IPR023353">
    <property type="entry name" value="LemA-like_dom_sf"/>
</dbReference>
<gene>
    <name evidence="6" type="ORF">L336_0440</name>
</gene>
<organism evidence="6 7">
    <name type="scientific">Candidatus Saccharimonas aalborgensis</name>
    <dbReference type="NCBI Taxonomy" id="1332188"/>
    <lineage>
        <taxon>Bacteria</taxon>
        <taxon>Candidatus Saccharimonadota</taxon>
        <taxon>Candidatus Saccharimonadia</taxon>
        <taxon>Candidatus Saccharimonadales</taxon>
        <taxon>Candidatus Saccharimonadaceae</taxon>
        <taxon>Candidatus Saccharimonas</taxon>
    </lineage>
</organism>
<evidence type="ECO:0000256" key="4">
    <source>
        <dbReference type="ARBA" id="ARBA00022989"/>
    </source>
</evidence>
<sequence length="167" mass="18804">MVVVYLFIAFTVLEVIAIIVVYNQLRKRYVIVGELWANIMTVLAKRHAVVPRLISATQASSDFELNVQQSIAAARNGDVQETGKAESALQKNIVQCIEAYPAMRAQQNFQKIIDELVNIEDGIQGERLLYNAAVSEYNHLLSIFPHMLVAKAFGFLPQDYFEVEVSE</sequence>
<dbReference type="AlphaFoldDB" id="R4PY48"/>
<dbReference type="HOGENOM" id="CLU_056714_2_2_0"/>
<dbReference type="InterPro" id="IPR007156">
    <property type="entry name" value="MamQ_LemA"/>
</dbReference>
<evidence type="ECO:0000313" key="6">
    <source>
        <dbReference type="EMBL" id="AGL62146.1"/>
    </source>
</evidence>
<keyword evidence="3" id="KW-0812">Transmembrane</keyword>
<keyword evidence="4" id="KW-1133">Transmembrane helix</keyword>
<dbReference type="Proteomes" id="UP000013893">
    <property type="component" value="Chromosome"/>
</dbReference>
<dbReference type="RefSeq" id="WP_015641596.1">
    <property type="nucleotide sequence ID" value="NC_021219.1"/>
</dbReference>
<dbReference type="KEGG" id="saal:L336_0440"/>
<keyword evidence="5" id="KW-0472">Membrane</keyword>
<dbReference type="STRING" id="1332188.L336_0440"/>
<proteinExistence type="inferred from homology"/>
<comment type="subcellular location">
    <subcellularLocation>
        <location evidence="1">Membrane</location>
        <topology evidence="1">Single-pass membrane protein</topology>
    </subcellularLocation>
</comment>
<evidence type="ECO:0008006" key="8">
    <source>
        <dbReference type="Google" id="ProtNLM"/>
    </source>
</evidence>
<dbReference type="EMBL" id="CP005957">
    <property type="protein sequence ID" value="AGL62146.1"/>
    <property type="molecule type" value="Genomic_DNA"/>
</dbReference>
<dbReference type="GO" id="GO:0016020">
    <property type="term" value="C:membrane"/>
    <property type="evidence" value="ECO:0007669"/>
    <property type="project" value="UniProtKB-SubCell"/>
</dbReference>
<evidence type="ECO:0000256" key="5">
    <source>
        <dbReference type="ARBA" id="ARBA00023136"/>
    </source>
</evidence>
<protein>
    <recommendedName>
        <fullName evidence="8">LemA family protein</fullName>
    </recommendedName>
</protein>
<dbReference type="Gene3D" id="1.20.1440.20">
    <property type="entry name" value="LemA-like domain"/>
    <property type="match status" value="1"/>
</dbReference>
<evidence type="ECO:0000256" key="1">
    <source>
        <dbReference type="ARBA" id="ARBA00004167"/>
    </source>
</evidence>
<dbReference type="Pfam" id="PF04011">
    <property type="entry name" value="LemA"/>
    <property type="match status" value="1"/>
</dbReference>
<dbReference type="PANTHER" id="PTHR34478">
    <property type="entry name" value="PROTEIN LEMA"/>
    <property type="match status" value="1"/>
</dbReference>
<reference evidence="6 7" key="1">
    <citation type="journal article" date="2013" name="Nat. Biotechnol.">
        <title>Genome sequences of rare, uncultured bacteria obtained by differential coverage binning of multiple metagenomes.</title>
        <authorList>
            <person name="Albertsen M."/>
            <person name="Hugenholtz P."/>
            <person name="Skarshewski A."/>
            <person name="Nielsen K.L."/>
            <person name="Tyson G.W."/>
            <person name="Nielsen P.H."/>
        </authorList>
    </citation>
    <scope>NUCLEOTIDE SEQUENCE [LARGE SCALE GENOMIC DNA]</scope>
    <source>
        <strain evidence="6">TM71</strain>
    </source>
</reference>
<evidence type="ECO:0000256" key="2">
    <source>
        <dbReference type="ARBA" id="ARBA00008854"/>
    </source>
</evidence>
<accession>R4PY48</accession>
<dbReference type="SUPFAM" id="SSF140478">
    <property type="entry name" value="LemA-like"/>
    <property type="match status" value="1"/>
</dbReference>
<comment type="similarity">
    <text evidence="2">Belongs to the LemA family.</text>
</comment>
<evidence type="ECO:0000313" key="7">
    <source>
        <dbReference type="Proteomes" id="UP000013893"/>
    </source>
</evidence>
<name>R4PY48_9BACT</name>
<keyword evidence="7" id="KW-1185">Reference proteome</keyword>
<dbReference type="PANTHER" id="PTHR34478:SF1">
    <property type="entry name" value="PROTEIN LEMA"/>
    <property type="match status" value="1"/>
</dbReference>
<evidence type="ECO:0000256" key="3">
    <source>
        <dbReference type="ARBA" id="ARBA00022692"/>
    </source>
</evidence>